<comment type="caution">
    <text evidence="2">The sequence shown here is derived from an EMBL/GenBank/DDBJ whole genome shotgun (WGS) entry which is preliminary data.</text>
</comment>
<feature type="transmembrane region" description="Helical" evidence="1">
    <location>
        <begin position="52"/>
        <end position="76"/>
    </location>
</feature>
<evidence type="ECO:0000313" key="3">
    <source>
        <dbReference type="Proteomes" id="UP001500151"/>
    </source>
</evidence>
<sequence length="87" mass="8885">MSLNGFQLPDGGAILRTAETYARDLFERVITSAAYGFVAAFVPAQAADASMWYAAGGAAVGAVGALIKGMVARAFGDPNSASLSRKV</sequence>
<dbReference type="EMBL" id="BAAASJ010000004">
    <property type="protein sequence ID" value="GAA2621344.1"/>
    <property type="molecule type" value="Genomic_DNA"/>
</dbReference>
<proteinExistence type="predicted"/>
<gene>
    <name evidence="2" type="ORF">GCM10010307_05160</name>
</gene>
<keyword evidence="3" id="KW-1185">Reference proteome</keyword>
<name>A0ABP6CNZ6_9ACTN</name>
<accession>A0ABP6CNZ6</accession>
<evidence type="ECO:0000256" key="1">
    <source>
        <dbReference type="SAM" id="Phobius"/>
    </source>
</evidence>
<protein>
    <recommendedName>
        <fullName evidence="4">Holin</fullName>
    </recommendedName>
</protein>
<organism evidence="2 3">
    <name type="scientific">Streptomyces vastus</name>
    <dbReference type="NCBI Taxonomy" id="285451"/>
    <lineage>
        <taxon>Bacteria</taxon>
        <taxon>Bacillati</taxon>
        <taxon>Actinomycetota</taxon>
        <taxon>Actinomycetes</taxon>
        <taxon>Kitasatosporales</taxon>
        <taxon>Streptomycetaceae</taxon>
        <taxon>Streptomyces</taxon>
    </lineage>
</organism>
<keyword evidence="1" id="KW-0812">Transmembrane</keyword>
<evidence type="ECO:0000313" key="2">
    <source>
        <dbReference type="EMBL" id="GAA2621344.1"/>
    </source>
</evidence>
<reference evidence="3" key="1">
    <citation type="journal article" date="2019" name="Int. J. Syst. Evol. Microbiol.">
        <title>The Global Catalogue of Microorganisms (GCM) 10K type strain sequencing project: providing services to taxonomists for standard genome sequencing and annotation.</title>
        <authorList>
            <consortium name="The Broad Institute Genomics Platform"/>
            <consortium name="The Broad Institute Genome Sequencing Center for Infectious Disease"/>
            <person name="Wu L."/>
            <person name="Ma J."/>
        </authorList>
    </citation>
    <scope>NUCLEOTIDE SEQUENCE [LARGE SCALE GENOMIC DNA]</scope>
    <source>
        <strain evidence="3">JCM 4524</strain>
    </source>
</reference>
<dbReference type="RefSeq" id="WP_344387160.1">
    <property type="nucleotide sequence ID" value="NZ_BAAASJ010000004.1"/>
</dbReference>
<keyword evidence="1" id="KW-0472">Membrane</keyword>
<evidence type="ECO:0008006" key="4">
    <source>
        <dbReference type="Google" id="ProtNLM"/>
    </source>
</evidence>
<keyword evidence="1" id="KW-1133">Transmembrane helix</keyword>
<dbReference type="Proteomes" id="UP001500151">
    <property type="component" value="Unassembled WGS sequence"/>
</dbReference>